<dbReference type="EMBL" id="ML994619">
    <property type="protein sequence ID" value="KAF2190291.1"/>
    <property type="molecule type" value="Genomic_DNA"/>
</dbReference>
<keyword evidence="1" id="KW-1133">Transmembrane helix</keyword>
<keyword evidence="3" id="KW-1185">Reference proteome</keyword>
<dbReference type="AlphaFoldDB" id="A0A6A6EFJ1"/>
<dbReference type="SUPFAM" id="SSF56672">
    <property type="entry name" value="DNA/RNA polymerases"/>
    <property type="match status" value="1"/>
</dbReference>
<evidence type="ECO:0000313" key="2">
    <source>
        <dbReference type="EMBL" id="KAF2190291.1"/>
    </source>
</evidence>
<dbReference type="InterPro" id="IPR043502">
    <property type="entry name" value="DNA/RNA_pol_sf"/>
</dbReference>
<feature type="transmembrane region" description="Helical" evidence="1">
    <location>
        <begin position="20"/>
        <end position="40"/>
    </location>
</feature>
<dbReference type="Gene3D" id="3.10.10.10">
    <property type="entry name" value="HIV Type 1 Reverse Transcriptase, subunit A, domain 1"/>
    <property type="match status" value="1"/>
</dbReference>
<evidence type="ECO:0000313" key="3">
    <source>
        <dbReference type="Proteomes" id="UP000800200"/>
    </source>
</evidence>
<dbReference type="Proteomes" id="UP000800200">
    <property type="component" value="Unassembled WGS sequence"/>
</dbReference>
<keyword evidence="1" id="KW-0812">Transmembrane</keyword>
<gene>
    <name evidence="2" type="ORF">K469DRAFT_560336</name>
</gene>
<organism evidence="2 3">
    <name type="scientific">Zopfia rhizophila CBS 207.26</name>
    <dbReference type="NCBI Taxonomy" id="1314779"/>
    <lineage>
        <taxon>Eukaryota</taxon>
        <taxon>Fungi</taxon>
        <taxon>Dikarya</taxon>
        <taxon>Ascomycota</taxon>
        <taxon>Pezizomycotina</taxon>
        <taxon>Dothideomycetes</taxon>
        <taxon>Dothideomycetes incertae sedis</taxon>
        <taxon>Zopfiaceae</taxon>
        <taxon>Zopfia</taxon>
    </lineage>
</organism>
<dbReference type="Gene3D" id="3.30.70.270">
    <property type="match status" value="1"/>
</dbReference>
<feature type="non-terminal residue" evidence="2">
    <location>
        <position position="1"/>
    </location>
</feature>
<accession>A0A6A6EFJ1</accession>
<sequence>IKITKEHKWIIVFKIRYKLFKYLVILFKLTNGASLFSYFINSLLFYNLLNNFYTIYFNNILIYSKNLL</sequence>
<evidence type="ECO:0008006" key="4">
    <source>
        <dbReference type="Google" id="ProtNLM"/>
    </source>
</evidence>
<reference evidence="2" key="1">
    <citation type="journal article" date="2020" name="Stud. Mycol.">
        <title>101 Dothideomycetes genomes: a test case for predicting lifestyles and emergence of pathogens.</title>
        <authorList>
            <person name="Haridas S."/>
            <person name="Albert R."/>
            <person name="Binder M."/>
            <person name="Bloem J."/>
            <person name="Labutti K."/>
            <person name="Salamov A."/>
            <person name="Andreopoulos B."/>
            <person name="Baker S."/>
            <person name="Barry K."/>
            <person name="Bills G."/>
            <person name="Bluhm B."/>
            <person name="Cannon C."/>
            <person name="Castanera R."/>
            <person name="Culley D."/>
            <person name="Daum C."/>
            <person name="Ezra D."/>
            <person name="Gonzalez J."/>
            <person name="Henrissat B."/>
            <person name="Kuo A."/>
            <person name="Liang C."/>
            <person name="Lipzen A."/>
            <person name="Lutzoni F."/>
            <person name="Magnuson J."/>
            <person name="Mondo S."/>
            <person name="Nolan M."/>
            <person name="Ohm R."/>
            <person name="Pangilinan J."/>
            <person name="Park H.-J."/>
            <person name="Ramirez L."/>
            <person name="Alfaro M."/>
            <person name="Sun H."/>
            <person name="Tritt A."/>
            <person name="Yoshinaga Y."/>
            <person name="Zwiers L.-H."/>
            <person name="Turgeon B."/>
            <person name="Goodwin S."/>
            <person name="Spatafora J."/>
            <person name="Crous P."/>
            <person name="Grigoriev I."/>
        </authorList>
    </citation>
    <scope>NUCLEOTIDE SEQUENCE</scope>
    <source>
        <strain evidence="2">CBS 207.26</strain>
    </source>
</reference>
<proteinExistence type="predicted"/>
<evidence type="ECO:0000256" key="1">
    <source>
        <dbReference type="SAM" id="Phobius"/>
    </source>
</evidence>
<keyword evidence="1" id="KW-0472">Membrane</keyword>
<protein>
    <recommendedName>
        <fullName evidence="4">Reverse transcriptase domain-containing protein</fullName>
    </recommendedName>
</protein>
<dbReference type="InterPro" id="IPR043128">
    <property type="entry name" value="Rev_trsase/Diguanyl_cyclase"/>
</dbReference>
<name>A0A6A6EFJ1_9PEZI</name>